<dbReference type="Pfam" id="PF12833">
    <property type="entry name" value="HTH_18"/>
    <property type="match status" value="1"/>
</dbReference>
<keyword evidence="3 8" id="KW-0597">Phosphoprotein</keyword>
<dbReference type="Gene3D" id="3.40.50.2300">
    <property type="match status" value="1"/>
</dbReference>
<dbReference type="PANTHER" id="PTHR42713:SF3">
    <property type="entry name" value="TRANSCRIPTIONAL REGULATORY PROTEIN HPTR"/>
    <property type="match status" value="1"/>
</dbReference>
<dbReference type="PROSITE" id="PS01124">
    <property type="entry name" value="HTH_ARAC_FAMILY_2"/>
    <property type="match status" value="1"/>
</dbReference>
<dbReference type="InterPro" id="IPR018060">
    <property type="entry name" value="HTH_AraC"/>
</dbReference>
<dbReference type="PANTHER" id="PTHR42713">
    <property type="entry name" value="HISTIDINE KINASE-RELATED"/>
    <property type="match status" value="1"/>
</dbReference>
<dbReference type="SMART" id="SM00448">
    <property type="entry name" value="REC"/>
    <property type="match status" value="1"/>
</dbReference>
<evidence type="ECO:0000256" key="8">
    <source>
        <dbReference type="PROSITE-ProRule" id="PRU00169"/>
    </source>
</evidence>
<dbReference type="PROSITE" id="PS00041">
    <property type="entry name" value="HTH_ARAC_FAMILY_1"/>
    <property type="match status" value="1"/>
</dbReference>
<proteinExistence type="predicted"/>
<evidence type="ECO:0000256" key="1">
    <source>
        <dbReference type="ARBA" id="ARBA00004496"/>
    </source>
</evidence>
<dbReference type="OrthoDB" id="159632at2"/>
<reference evidence="11 12" key="1">
    <citation type="submission" date="2019-07" db="EMBL/GenBank/DDBJ databases">
        <authorList>
            <person name="Park Y.J."/>
            <person name="Jeong S.E."/>
            <person name="Jung H.S."/>
        </authorList>
    </citation>
    <scope>NUCLEOTIDE SEQUENCE [LARGE SCALE GENOMIC DNA]</scope>
    <source>
        <strain evidence="12">P16(2019)</strain>
    </source>
</reference>
<dbReference type="PRINTS" id="PR00032">
    <property type="entry name" value="HTHARAC"/>
</dbReference>
<accession>A0A554A187</accession>
<keyword evidence="4" id="KW-0902">Two-component regulatory system</keyword>
<dbReference type="InterPro" id="IPR009057">
    <property type="entry name" value="Homeodomain-like_sf"/>
</dbReference>
<feature type="domain" description="Response regulatory" evidence="10">
    <location>
        <begin position="3"/>
        <end position="120"/>
    </location>
</feature>
<dbReference type="InterPro" id="IPR018062">
    <property type="entry name" value="HTH_AraC-typ_CS"/>
</dbReference>
<name>A0A554A187_9BACI</name>
<protein>
    <submittedName>
        <fullName evidence="11">Response regulator</fullName>
    </submittedName>
</protein>
<keyword evidence="6" id="KW-0238">DNA-binding</keyword>
<dbReference type="PROSITE" id="PS50110">
    <property type="entry name" value="RESPONSE_REGULATORY"/>
    <property type="match status" value="1"/>
</dbReference>
<feature type="domain" description="HTH araC/xylS-type" evidence="9">
    <location>
        <begin position="137"/>
        <end position="235"/>
    </location>
</feature>
<dbReference type="InterPro" id="IPR011006">
    <property type="entry name" value="CheY-like_superfamily"/>
</dbReference>
<keyword evidence="7" id="KW-0804">Transcription</keyword>
<keyword evidence="2" id="KW-0963">Cytoplasm</keyword>
<keyword evidence="12" id="KW-1185">Reference proteome</keyword>
<dbReference type="InterPro" id="IPR051552">
    <property type="entry name" value="HptR"/>
</dbReference>
<dbReference type="InterPro" id="IPR001789">
    <property type="entry name" value="Sig_transdc_resp-reg_receiver"/>
</dbReference>
<dbReference type="RefSeq" id="WP_143847961.1">
    <property type="nucleotide sequence ID" value="NZ_VLXZ01000003.1"/>
</dbReference>
<evidence type="ECO:0000313" key="11">
    <source>
        <dbReference type="EMBL" id="TSB47462.1"/>
    </source>
</evidence>
<evidence type="ECO:0000313" key="12">
    <source>
        <dbReference type="Proteomes" id="UP000318521"/>
    </source>
</evidence>
<comment type="subcellular location">
    <subcellularLocation>
        <location evidence="1">Cytoplasm</location>
    </subcellularLocation>
</comment>
<sequence>MYKVVIAEDERMIRQGLVALIDQLVTDFEVIGEADNGERALELLTYDCPDVLLTDIRMPKRDGLSLIKEVRTQYPNLPIIIVSGHEEFTYAQKAIQMGVTRYLLKPIERTEMILAFDEVKRSLSQVFTSTSENKMIRQVDSYIQRNIDQEISLQTVAKLVHLHPSYFSQCFKNETGENFSHYVTAKRIHRAEQLLKETNLRVYEVARMSGYQSEKHFMKIFKKVKNCTPSQYRHS</sequence>
<keyword evidence="5" id="KW-0805">Transcription regulation</keyword>
<organism evidence="11 12">
    <name type="scientific">Alkalicoccobacillus porphyridii</name>
    <dbReference type="NCBI Taxonomy" id="2597270"/>
    <lineage>
        <taxon>Bacteria</taxon>
        <taxon>Bacillati</taxon>
        <taxon>Bacillota</taxon>
        <taxon>Bacilli</taxon>
        <taxon>Bacillales</taxon>
        <taxon>Bacillaceae</taxon>
        <taxon>Alkalicoccobacillus</taxon>
    </lineage>
</organism>
<evidence type="ECO:0000256" key="5">
    <source>
        <dbReference type="ARBA" id="ARBA00023015"/>
    </source>
</evidence>
<dbReference type="GO" id="GO:0003700">
    <property type="term" value="F:DNA-binding transcription factor activity"/>
    <property type="evidence" value="ECO:0007669"/>
    <property type="project" value="InterPro"/>
</dbReference>
<dbReference type="Proteomes" id="UP000318521">
    <property type="component" value="Unassembled WGS sequence"/>
</dbReference>
<dbReference type="AlphaFoldDB" id="A0A554A187"/>
<dbReference type="GO" id="GO:0005737">
    <property type="term" value="C:cytoplasm"/>
    <property type="evidence" value="ECO:0007669"/>
    <property type="project" value="UniProtKB-SubCell"/>
</dbReference>
<dbReference type="InterPro" id="IPR020449">
    <property type="entry name" value="Tscrpt_reg_AraC-type_HTH"/>
</dbReference>
<evidence type="ECO:0000256" key="4">
    <source>
        <dbReference type="ARBA" id="ARBA00023012"/>
    </source>
</evidence>
<evidence type="ECO:0000259" key="10">
    <source>
        <dbReference type="PROSITE" id="PS50110"/>
    </source>
</evidence>
<dbReference type="EMBL" id="VLXZ01000003">
    <property type="protein sequence ID" value="TSB47462.1"/>
    <property type="molecule type" value="Genomic_DNA"/>
</dbReference>
<dbReference type="Gene3D" id="1.10.10.60">
    <property type="entry name" value="Homeodomain-like"/>
    <property type="match status" value="2"/>
</dbReference>
<dbReference type="SUPFAM" id="SSF52172">
    <property type="entry name" value="CheY-like"/>
    <property type="match status" value="1"/>
</dbReference>
<gene>
    <name evidence="11" type="ORF">FN960_06925</name>
</gene>
<evidence type="ECO:0000259" key="9">
    <source>
        <dbReference type="PROSITE" id="PS01124"/>
    </source>
</evidence>
<evidence type="ECO:0000256" key="6">
    <source>
        <dbReference type="ARBA" id="ARBA00023125"/>
    </source>
</evidence>
<dbReference type="SUPFAM" id="SSF46689">
    <property type="entry name" value="Homeodomain-like"/>
    <property type="match status" value="2"/>
</dbReference>
<feature type="modified residue" description="4-aspartylphosphate" evidence="8">
    <location>
        <position position="55"/>
    </location>
</feature>
<comment type="caution">
    <text evidence="11">The sequence shown here is derived from an EMBL/GenBank/DDBJ whole genome shotgun (WGS) entry which is preliminary data.</text>
</comment>
<dbReference type="SMART" id="SM00342">
    <property type="entry name" value="HTH_ARAC"/>
    <property type="match status" value="1"/>
</dbReference>
<dbReference type="CDD" id="cd17536">
    <property type="entry name" value="REC_YesN-like"/>
    <property type="match status" value="1"/>
</dbReference>
<evidence type="ECO:0000256" key="7">
    <source>
        <dbReference type="ARBA" id="ARBA00023163"/>
    </source>
</evidence>
<evidence type="ECO:0000256" key="3">
    <source>
        <dbReference type="ARBA" id="ARBA00022553"/>
    </source>
</evidence>
<evidence type="ECO:0000256" key="2">
    <source>
        <dbReference type="ARBA" id="ARBA00022490"/>
    </source>
</evidence>
<dbReference type="Pfam" id="PF00072">
    <property type="entry name" value="Response_reg"/>
    <property type="match status" value="1"/>
</dbReference>
<dbReference type="GO" id="GO:0043565">
    <property type="term" value="F:sequence-specific DNA binding"/>
    <property type="evidence" value="ECO:0007669"/>
    <property type="project" value="InterPro"/>
</dbReference>
<dbReference type="GO" id="GO:0000160">
    <property type="term" value="P:phosphorelay signal transduction system"/>
    <property type="evidence" value="ECO:0007669"/>
    <property type="project" value="UniProtKB-KW"/>
</dbReference>